<keyword evidence="2" id="KW-1185">Reference proteome</keyword>
<organism evidence="1 2">
    <name type="scientific">Fraxinus pennsylvanica</name>
    <dbReference type="NCBI Taxonomy" id="56036"/>
    <lineage>
        <taxon>Eukaryota</taxon>
        <taxon>Viridiplantae</taxon>
        <taxon>Streptophyta</taxon>
        <taxon>Embryophyta</taxon>
        <taxon>Tracheophyta</taxon>
        <taxon>Spermatophyta</taxon>
        <taxon>Magnoliopsida</taxon>
        <taxon>eudicotyledons</taxon>
        <taxon>Gunneridae</taxon>
        <taxon>Pentapetalae</taxon>
        <taxon>asterids</taxon>
        <taxon>lamiids</taxon>
        <taxon>Lamiales</taxon>
        <taxon>Oleaceae</taxon>
        <taxon>Oleeae</taxon>
        <taxon>Fraxinus</taxon>
    </lineage>
</organism>
<gene>
    <name evidence="1" type="ORF">FPE_LOCUS22071</name>
</gene>
<evidence type="ECO:0000313" key="2">
    <source>
        <dbReference type="Proteomes" id="UP000834106"/>
    </source>
</evidence>
<dbReference type="EMBL" id="OU503048">
    <property type="protein sequence ID" value="CAI9774641.1"/>
    <property type="molecule type" value="Genomic_DNA"/>
</dbReference>
<dbReference type="Proteomes" id="UP000834106">
    <property type="component" value="Chromosome 13"/>
</dbReference>
<dbReference type="AlphaFoldDB" id="A0AAD2E4N4"/>
<sequence length="137" mass="15783">MFRVGDNLRSINPEAYDPEIIAIRPFHRRKPNLQHKFSLFNMIKINYEDIIIFLVKPLLQNSIFRVKDLPTNAHHLLGIQFSSFATVLSQMDTGNPDNVANINSAVELKKAGISIQKSEYHSLFQTQLHKHNMLICI</sequence>
<name>A0AAD2E4N4_9LAMI</name>
<accession>A0AAD2E4N4</accession>
<proteinExistence type="predicted"/>
<protein>
    <submittedName>
        <fullName evidence="1">Uncharacterized protein</fullName>
    </submittedName>
</protein>
<evidence type="ECO:0000313" key="1">
    <source>
        <dbReference type="EMBL" id="CAI9774641.1"/>
    </source>
</evidence>
<reference evidence="1" key="1">
    <citation type="submission" date="2023-05" db="EMBL/GenBank/DDBJ databases">
        <authorList>
            <person name="Huff M."/>
        </authorList>
    </citation>
    <scope>NUCLEOTIDE SEQUENCE</scope>
</reference>